<organism evidence="1 2">
    <name type="scientific">Pegethrix bostrychoides GSE-TBD4-15B</name>
    <dbReference type="NCBI Taxonomy" id="2839662"/>
    <lineage>
        <taxon>Bacteria</taxon>
        <taxon>Bacillati</taxon>
        <taxon>Cyanobacteriota</taxon>
        <taxon>Cyanophyceae</taxon>
        <taxon>Oculatellales</taxon>
        <taxon>Oculatellaceae</taxon>
        <taxon>Pegethrix</taxon>
    </lineage>
</organism>
<dbReference type="Proteomes" id="UP000707356">
    <property type="component" value="Unassembled WGS sequence"/>
</dbReference>
<reference evidence="1" key="2">
    <citation type="journal article" date="2022" name="Microbiol. Resour. Announc.">
        <title>Metagenome Sequencing to Explore Phylogenomics of Terrestrial Cyanobacteria.</title>
        <authorList>
            <person name="Ward R.D."/>
            <person name="Stajich J.E."/>
            <person name="Johansen J.R."/>
            <person name="Huntemann M."/>
            <person name="Clum A."/>
            <person name="Foster B."/>
            <person name="Foster B."/>
            <person name="Roux S."/>
            <person name="Palaniappan K."/>
            <person name="Varghese N."/>
            <person name="Mukherjee S."/>
            <person name="Reddy T.B.K."/>
            <person name="Daum C."/>
            <person name="Copeland A."/>
            <person name="Chen I.A."/>
            <person name="Ivanova N.N."/>
            <person name="Kyrpides N.C."/>
            <person name="Shapiro N."/>
            <person name="Eloe-Fadrosh E.A."/>
            <person name="Pietrasiak N."/>
        </authorList>
    </citation>
    <scope>NUCLEOTIDE SEQUENCE</scope>
    <source>
        <strain evidence="1">GSE-TBD4-15B</strain>
    </source>
</reference>
<reference evidence="1" key="1">
    <citation type="submission" date="2021-05" db="EMBL/GenBank/DDBJ databases">
        <authorList>
            <person name="Pietrasiak N."/>
            <person name="Ward R."/>
            <person name="Stajich J.E."/>
            <person name="Kurbessoian T."/>
        </authorList>
    </citation>
    <scope>NUCLEOTIDE SEQUENCE</scope>
    <source>
        <strain evidence="1">GSE-TBD4-15B</strain>
    </source>
</reference>
<evidence type="ECO:0000313" key="1">
    <source>
        <dbReference type="EMBL" id="MBW4465706.1"/>
    </source>
</evidence>
<dbReference type="AlphaFoldDB" id="A0A951U4R5"/>
<proteinExistence type="predicted"/>
<accession>A0A951U4R5</accession>
<name>A0A951U4R5_9CYAN</name>
<protein>
    <submittedName>
        <fullName evidence="1">Uncharacterized protein</fullName>
    </submittedName>
</protein>
<sequence length="132" mass="15180">MPIPEAKIFRLNWRKDKGNAQKPLKGELIALVQSAKVTHIVELLDDAVYGNTEKEWGIYRVVKAVWMPLEGFNWWSLPHQKEIFGIEDLPPNGAVHSLSRTDQMPQFNQHWKDLGGLQGFQQHLGEILLRIS</sequence>
<gene>
    <name evidence="1" type="ORF">KME07_09745</name>
</gene>
<evidence type="ECO:0000313" key="2">
    <source>
        <dbReference type="Proteomes" id="UP000707356"/>
    </source>
</evidence>
<comment type="caution">
    <text evidence="1">The sequence shown here is derived from an EMBL/GenBank/DDBJ whole genome shotgun (WGS) entry which is preliminary data.</text>
</comment>
<dbReference type="EMBL" id="JAHHHV010000060">
    <property type="protein sequence ID" value="MBW4465706.1"/>
    <property type="molecule type" value="Genomic_DNA"/>
</dbReference>